<dbReference type="FunFam" id="3.20.20.10:FF:000002">
    <property type="entry name" value="Alanine racemase"/>
    <property type="match status" value="1"/>
</dbReference>
<dbReference type="GO" id="GO:0009252">
    <property type="term" value="P:peptidoglycan biosynthetic process"/>
    <property type="evidence" value="ECO:0007669"/>
    <property type="project" value="TreeGrafter"/>
</dbReference>
<feature type="modified residue" description="N6-(pyridoxal phosphate)lysine" evidence="5 6">
    <location>
        <position position="38"/>
    </location>
</feature>
<dbReference type="SMART" id="SM01005">
    <property type="entry name" value="Ala_racemase_C"/>
    <property type="match status" value="1"/>
</dbReference>
<dbReference type="PANTHER" id="PTHR30511">
    <property type="entry name" value="ALANINE RACEMASE"/>
    <property type="match status" value="1"/>
</dbReference>
<comment type="function">
    <text evidence="5">Catalyzes the interconversion of L-alanine and D-alanine. May also act on other amino acids.</text>
</comment>
<dbReference type="Pfam" id="PF01168">
    <property type="entry name" value="Ala_racemase_N"/>
    <property type="match status" value="1"/>
</dbReference>
<dbReference type="AlphaFoldDB" id="A0A7R7ENA3"/>
<evidence type="ECO:0000313" key="9">
    <source>
        <dbReference type="EMBL" id="BCN31933.1"/>
    </source>
</evidence>
<evidence type="ECO:0000256" key="4">
    <source>
        <dbReference type="ARBA" id="ARBA00023235"/>
    </source>
</evidence>
<dbReference type="EC" id="5.1.1.1" evidence="5"/>
<proteinExistence type="inferred from homology"/>
<keyword evidence="3 5" id="KW-0663">Pyridoxal phosphate</keyword>
<dbReference type="FunFam" id="2.40.37.10:FF:000006">
    <property type="entry name" value="Alanine racemase"/>
    <property type="match status" value="1"/>
</dbReference>
<evidence type="ECO:0000313" key="10">
    <source>
        <dbReference type="Proteomes" id="UP000595897"/>
    </source>
</evidence>
<dbReference type="GO" id="GO:0005829">
    <property type="term" value="C:cytosol"/>
    <property type="evidence" value="ECO:0007669"/>
    <property type="project" value="TreeGrafter"/>
</dbReference>
<dbReference type="NCBIfam" id="TIGR00492">
    <property type="entry name" value="alr"/>
    <property type="match status" value="1"/>
</dbReference>
<dbReference type="Gene3D" id="3.20.20.10">
    <property type="entry name" value="Alanine racemase"/>
    <property type="match status" value="1"/>
</dbReference>
<organism evidence="9 10">
    <name type="scientific">Anaeromicropila herbilytica</name>
    <dbReference type="NCBI Taxonomy" id="2785025"/>
    <lineage>
        <taxon>Bacteria</taxon>
        <taxon>Bacillati</taxon>
        <taxon>Bacillota</taxon>
        <taxon>Clostridia</taxon>
        <taxon>Lachnospirales</taxon>
        <taxon>Lachnospiraceae</taxon>
        <taxon>Anaeromicropila</taxon>
    </lineage>
</organism>
<feature type="active site" description="Proton acceptor; specific for D-alanine" evidence="5">
    <location>
        <position position="38"/>
    </location>
</feature>
<dbReference type="HAMAP" id="MF_01201">
    <property type="entry name" value="Ala_racemase"/>
    <property type="match status" value="1"/>
</dbReference>
<dbReference type="InterPro" id="IPR011079">
    <property type="entry name" value="Ala_racemase_C"/>
</dbReference>
<dbReference type="Gene3D" id="2.40.37.10">
    <property type="entry name" value="Lyase, Ornithine Decarboxylase, Chain A, domain 1"/>
    <property type="match status" value="1"/>
</dbReference>
<keyword evidence="10" id="KW-1185">Reference proteome</keyword>
<accession>A0A7R7ENA3</accession>
<feature type="binding site" evidence="5 7">
    <location>
        <position position="136"/>
    </location>
    <ligand>
        <name>substrate</name>
    </ligand>
</feature>
<dbReference type="GO" id="GO:0008784">
    <property type="term" value="F:alanine racemase activity"/>
    <property type="evidence" value="ECO:0007669"/>
    <property type="project" value="UniProtKB-UniRule"/>
</dbReference>
<evidence type="ECO:0000256" key="5">
    <source>
        <dbReference type="HAMAP-Rule" id="MF_01201"/>
    </source>
</evidence>
<dbReference type="InterPro" id="IPR029066">
    <property type="entry name" value="PLP-binding_barrel"/>
</dbReference>
<gene>
    <name evidence="9" type="primary">alr1</name>
    <name evidence="9" type="ORF">bsdtb5_32280</name>
</gene>
<dbReference type="InterPro" id="IPR000821">
    <property type="entry name" value="Ala_racemase"/>
</dbReference>
<comment type="catalytic activity">
    <reaction evidence="1 5">
        <text>L-alanine = D-alanine</text>
        <dbReference type="Rhea" id="RHEA:20249"/>
        <dbReference type="ChEBI" id="CHEBI:57416"/>
        <dbReference type="ChEBI" id="CHEBI:57972"/>
        <dbReference type="EC" id="5.1.1.1"/>
    </reaction>
</comment>
<dbReference type="PANTHER" id="PTHR30511:SF0">
    <property type="entry name" value="ALANINE RACEMASE, CATABOLIC-RELATED"/>
    <property type="match status" value="1"/>
</dbReference>
<feature type="domain" description="Alanine racemase C-terminal" evidence="8">
    <location>
        <begin position="246"/>
        <end position="374"/>
    </location>
</feature>
<name>A0A7R7ENA3_9FIRM</name>
<evidence type="ECO:0000256" key="6">
    <source>
        <dbReference type="PIRSR" id="PIRSR600821-50"/>
    </source>
</evidence>
<comment type="similarity">
    <text evidence="5">Belongs to the alanine racemase family.</text>
</comment>
<feature type="binding site" evidence="5 7">
    <location>
        <position position="315"/>
    </location>
    <ligand>
        <name>substrate</name>
    </ligand>
</feature>
<dbReference type="InterPro" id="IPR020622">
    <property type="entry name" value="Ala_racemase_pyridoxalP-BS"/>
</dbReference>
<dbReference type="PROSITE" id="PS00395">
    <property type="entry name" value="ALANINE_RACEMASE"/>
    <property type="match status" value="1"/>
</dbReference>
<dbReference type="SUPFAM" id="SSF51419">
    <property type="entry name" value="PLP-binding barrel"/>
    <property type="match status" value="1"/>
</dbReference>
<dbReference type="InterPro" id="IPR001608">
    <property type="entry name" value="Ala_racemase_N"/>
</dbReference>
<reference evidence="9 10" key="1">
    <citation type="submission" date="2020-11" db="EMBL/GenBank/DDBJ databases">
        <title>Draft genome sequencing of a Lachnospiraceae strain isolated from anoxic soil subjected to BSD treatment.</title>
        <authorList>
            <person name="Uek A."/>
            <person name="Tonouchi A."/>
        </authorList>
    </citation>
    <scope>NUCLEOTIDE SEQUENCE [LARGE SCALE GENOMIC DNA]</scope>
    <source>
        <strain evidence="9 10">TB5</strain>
    </source>
</reference>
<dbReference type="KEGG" id="ahb:bsdtb5_32280"/>
<comment type="cofactor">
    <cofactor evidence="2 5 6">
        <name>pyridoxal 5'-phosphate</name>
        <dbReference type="ChEBI" id="CHEBI:597326"/>
    </cofactor>
</comment>
<evidence type="ECO:0000256" key="1">
    <source>
        <dbReference type="ARBA" id="ARBA00000316"/>
    </source>
</evidence>
<dbReference type="GO" id="GO:0030170">
    <property type="term" value="F:pyridoxal phosphate binding"/>
    <property type="evidence" value="ECO:0007669"/>
    <property type="project" value="UniProtKB-UniRule"/>
</dbReference>
<evidence type="ECO:0000256" key="7">
    <source>
        <dbReference type="PIRSR" id="PIRSR600821-52"/>
    </source>
</evidence>
<dbReference type="RefSeq" id="WP_271713021.1">
    <property type="nucleotide sequence ID" value="NZ_AP024169.1"/>
</dbReference>
<dbReference type="GO" id="GO:0030632">
    <property type="term" value="P:D-alanine biosynthetic process"/>
    <property type="evidence" value="ECO:0007669"/>
    <property type="project" value="UniProtKB-UniRule"/>
</dbReference>
<evidence type="ECO:0000259" key="8">
    <source>
        <dbReference type="SMART" id="SM01005"/>
    </source>
</evidence>
<dbReference type="SUPFAM" id="SSF50621">
    <property type="entry name" value="Alanine racemase C-terminal domain-like"/>
    <property type="match status" value="1"/>
</dbReference>
<dbReference type="CDD" id="cd00430">
    <property type="entry name" value="PLPDE_III_AR"/>
    <property type="match status" value="1"/>
</dbReference>
<sequence>MKEYYRVKANINLDAICKNMMETRKIIHENTKLMAIVKADAYGHGVIPVVRALDGIGIDAYGIAILEEGIEIREAGIKKPILILGYTPSPMYRDLVKYDITQAVFKYDMAKEISDAAVELGMEANIHIKLDTGMSRIGFSVSEESIETILDIAKLPNIKITGIFTHFACADEKDKASANRQLQRFNQFVKELEQKGLHIPMKHVSNSAGIIDMPEANLDMVRSGISTYGMYPSDEVDKSKLPLVPALELKSNIVFIKEVPEGVGVGYNSTYVTTKTTKIATIPVGYGDGYPRGLSSKGRVLIHGKSAPIIGRVCMDQFMVDITDIPEAKEGDEVTLVGRDQNEFISVEELAGLSYSFNYEFVCNIGKRIPRVYYKNGEVIDTRDYFERS</sequence>
<protein>
    <recommendedName>
        <fullName evidence="5">Alanine racemase</fullName>
        <ecNumber evidence="5">5.1.1.1</ecNumber>
    </recommendedName>
</protein>
<feature type="active site" description="Proton acceptor; specific for L-alanine" evidence="5">
    <location>
        <position position="267"/>
    </location>
</feature>
<dbReference type="UniPathway" id="UPA00042">
    <property type="reaction ID" value="UER00497"/>
</dbReference>
<keyword evidence="4 5" id="KW-0413">Isomerase</keyword>
<evidence type="ECO:0000256" key="2">
    <source>
        <dbReference type="ARBA" id="ARBA00001933"/>
    </source>
</evidence>
<evidence type="ECO:0000256" key="3">
    <source>
        <dbReference type="ARBA" id="ARBA00022898"/>
    </source>
</evidence>
<dbReference type="Pfam" id="PF00842">
    <property type="entry name" value="Ala_racemase_C"/>
    <property type="match status" value="1"/>
</dbReference>
<dbReference type="Proteomes" id="UP000595897">
    <property type="component" value="Chromosome"/>
</dbReference>
<dbReference type="InterPro" id="IPR009006">
    <property type="entry name" value="Ala_racemase/Decarboxylase_C"/>
</dbReference>
<dbReference type="PRINTS" id="PR00992">
    <property type="entry name" value="ALARACEMASE"/>
</dbReference>
<comment type="pathway">
    <text evidence="5">Amino-acid biosynthesis; D-alanine biosynthesis; D-alanine from L-alanine: step 1/1.</text>
</comment>
<dbReference type="EMBL" id="AP024169">
    <property type="protein sequence ID" value="BCN31933.1"/>
    <property type="molecule type" value="Genomic_DNA"/>
</dbReference>